<sequence>MKKILTLMISLSLVAVTAGCGTKAGEAQNGSAAVKTKDTLTIAWYPNESGAEMKSTRDEIGKVVAAATGKKVEHKTTTDYTIAIEAIASGSADIVYTGAQGYVEANKKNPKVQPLVIPSGESGTLEDAVYYSWLNVRKGEEQAYKSGDGFSIENIAGKKFSFVSNSSTSGFKIPSAGIVNYFSKKDKNKNLTTDDLILGGKDNFFSEVLFGGTHQGSAMNLLTGKADVAAFCDTCVANYVELSSGKANTAGAVYKVKQGASEPFNTMIGKEFTLISVTPVLNQPFAINTGTISAEDKKKLVDTFTSDAVTNNPLIFLPKDSKETGMFKQKSGKEKFLIVDDGFFNPVRMLSN</sequence>
<dbReference type="PANTHER" id="PTHR35841:SF1">
    <property type="entry name" value="PHOSPHONATES-BINDING PERIPLASMIC PROTEIN"/>
    <property type="match status" value="1"/>
</dbReference>
<dbReference type="Gene3D" id="3.40.190.10">
    <property type="entry name" value="Periplasmic binding protein-like II"/>
    <property type="match status" value="2"/>
</dbReference>
<dbReference type="RefSeq" id="WP_171644310.1">
    <property type="nucleotide sequence ID" value="NZ_WHOA01000115.1"/>
</dbReference>
<name>A0ABX1XXC4_9BACL</name>
<dbReference type="EMBL" id="WHOA01000115">
    <property type="protein sequence ID" value="NOU73034.1"/>
    <property type="molecule type" value="Genomic_DNA"/>
</dbReference>
<accession>A0ABX1XXC4</accession>
<evidence type="ECO:0000313" key="3">
    <source>
        <dbReference type="Proteomes" id="UP000616779"/>
    </source>
</evidence>
<keyword evidence="1" id="KW-0732">Signal</keyword>
<dbReference type="SUPFAM" id="SSF53850">
    <property type="entry name" value="Periplasmic binding protein-like II"/>
    <property type="match status" value="1"/>
</dbReference>
<dbReference type="PANTHER" id="PTHR35841">
    <property type="entry name" value="PHOSPHONATES-BINDING PERIPLASMIC PROTEIN"/>
    <property type="match status" value="1"/>
</dbReference>
<dbReference type="Proteomes" id="UP000616779">
    <property type="component" value="Unassembled WGS sequence"/>
</dbReference>
<dbReference type="Pfam" id="PF12974">
    <property type="entry name" value="Phosphonate-bd"/>
    <property type="match status" value="1"/>
</dbReference>
<organism evidence="2 3">
    <name type="scientific">Paenibacillus phytorum</name>
    <dbReference type="NCBI Taxonomy" id="2654977"/>
    <lineage>
        <taxon>Bacteria</taxon>
        <taxon>Bacillati</taxon>
        <taxon>Bacillota</taxon>
        <taxon>Bacilli</taxon>
        <taxon>Bacillales</taxon>
        <taxon>Paenibacillaceae</taxon>
        <taxon>Paenibacillus</taxon>
    </lineage>
</organism>
<protein>
    <submittedName>
        <fullName evidence="2">PhnD/SsuA/transferrin family substrate-binding protein</fullName>
    </submittedName>
</protein>
<evidence type="ECO:0000256" key="1">
    <source>
        <dbReference type="SAM" id="SignalP"/>
    </source>
</evidence>
<dbReference type="PROSITE" id="PS51257">
    <property type="entry name" value="PROKAR_LIPOPROTEIN"/>
    <property type="match status" value="1"/>
</dbReference>
<evidence type="ECO:0000313" key="2">
    <source>
        <dbReference type="EMBL" id="NOU73034.1"/>
    </source>
</evidence>
<feature type="signal peptide" evidence="1">
    <location>
        <begin position="1"/>
        <end position="18"/>
    </location>
</feature>
<feature type="chain" id="PRO_5047386679" evidence="1">
    <location>
        <begin position="19"/>
        <end position="352"/>
    </location>
</feature>
<proteinExistence type="predicted"/>
<gene>
    <name evidence="2" type="ORF">GC098_16675</name>
</gene>
<reference evidence="2 3" key="1">
    <citation type="submission" date="2019-10" db="EMBL/GenBank/DDBJ databases">
        <title>Description of Paenibacillus terrestris sp. nov.</title>
        <authorList>
            <person name="Carlier A."/>
            <person name="Qi S."/>
        </authorList>
    </citation>
    <scope>NUCLEOTIDE SEQUENCE [LARGE SCALE GENOMIC DNA]</scope>
    <source>
        <strain evidence="2 3">LMG 31458</strain>
    </source>
</reference>
<keyword evidence="3" id="KW-1185">Reference proteome</keyword>
<comment type="caution">
    <text evidence="2">The sequence shown here is derived from an EMBL/GenBank/DDBJ whole genome shotgun (WGS) entry which is preliminary data.</text>
</comment>